<dbReference type="HOGENOM" id="CLU_1276655_0_0_0"/>
<dbReference type="KEGG" id="psl:Psta_2209"/>
<evidence type="ECO:0000313" key="2">
    <source>
        <dbReference type="EMBL" id="ADB16880.1"/>
    </source>
</evidence>
<evidence type="ECO:0008006" key="4">
    <source>
        <dbReference type="Google" id="ProtNLM"/>
    </source>
</evidence>
<reference evidence="2 3" key="1">
    <citation type="journal article" date="2009" name="Stand. Genomic Sci.">
        <title>Complete genome sequence of Pirellula staleyi type strain (ATCC 27377).</title>
        <authorList>
            <person name="Clum A."/>
            <person name="Tindall B.J."/>
            <person name="Sikorski J."/>
            <person name="Ivanova N."/>
            <person name="Mavrommatis K."/>
            <person name="Lucas S."/>
            <person name="Glavina del Rio T."/>
            <person name="Nolan M."/>
            <person name="Chen F."/>
            <person name="Tice H."/>
            <person name="Pitluck S."/>
            <person name="Cheng J.F."/>
            <person name="Chertkov O."/>
            <person name="Brettin T."/>
            <person name="Han C."/>
            <person name="Detter J.C."/>
            <person name="Kuske C."/>
            <person name="Bruce D."/>
            <person name="Goodwin L."/>
            <person name="Ovchinikova G."/>
            <person name="Pati A."/>
            <person name="Mikhailova N."/>
            <person name="Chen A."/>
            <person name="Palaniappan K."/>
            <person name="Land M."/>
            <person name="Hauser L."/>
            <person name="Chang Y.J."/>
            <person name="Jeffries C.D."/>
            <person name="Chain P."/>
            <person name="Rohde M."/>
            <person name="Goker M."/>
            <person name="Bristow J."/>
            <person name="Eisen J.A."/>
            <person name="Markowitz V."/>
            <person name="Hugenholtz P."/>
            <person name="Kyrpides N.C."/>
            <person name="Klenk H.P."/>
            <person name="Lapidus A."/>
        </authorList>
    </citation>
    <scope>NUCLEOTIDE SEQUENCE [LARGE SCALE GENOMIC DNA]</scope>
    <source>
        <strain evidence="3">ATCC 27377 / DSM 6068 / ICPB 4128</strain>
    </source>
</reference>
<protein>
    <recommendedName>
        <fullName evidence="4">Transmembrane protein</fullName>
    </recommendedName>
</protein>
<dbReference type="Proteomes" id="UP000001887">
    <property type="component" value="Chromosome"/>
</dbReference>
<dbReference type="eggNOG" id="ENOG50332GJ">
    <property type="taxonomic scope" value="Bacteria"/>
</dbReference>
<keyword evidence="3" id="KW-1185">Reference proteome</keyword>
<feature type="transmembrane region" description="Helical" evidence="1">
    <location>
        <begin position="69"/>
        <end position="89"/>
    </location>
</feature>
<feature type="transmembrane region" description="Helical" evidence="1">
    <location>
        <begin position="6"/>
        <end position="26"/>
    </location>
</feature>
<sequence>MDPLHLCIAIGPLAVYLIVLGMINLSRRPTMTTGQRDVGALGIAILGFVAVGPMELFFPERAVEQFGEWVWAMLLTLYILGLVLVVLLMRPRLVIYNTTTEQLRPVLTQVASRLDPEARWAGENLVLPQLGVNLHLEPFSILKNVQLVSSGPQQNFYGWRRLEQELGAAVHQSRGTVATFGMIFVLNGILMMSLVSFWLYRDGQAVMTALDEMLRR</sequence>
<dbReference type="STRING" id="530564.Psta_2209"/>
<keyword evidence="1" id="KW-1133">Transmembrane helix</keyword>
<organism evidence="2 3">
    <name type="scientific">Pirellula staleyi (strain ATCC 27377 / DSM 6068 / ICPB 4128)</name>
    <name type="common">Pirella staleyi</name>
    <dbReference type="NCBI Taxonomy" id="530564"/>
    <lineage>
        <taxon>Bacteria</taxon>
        <taxon>Pseudomonadati</taxon>
        <taxon>Planctomycetota</taxon>
        <taxon>Planctomycetia</taxon>
        <taxon>Pirellulales</taxon>
        <taxon>Pirellulaceae</taxon>
        <taxon>Pirellula</taxon>
    </lineage>
</organism>
<keyword evidence="1" id="KW-0472">Membrane</keyword>
<accession>D2R2P0</accession>
<feature type="transmembrane region" description="Helical" evidence="1">
    <location>
        <begin position="177"/>
        <end position="200"/>
    </location>
</feature>
<evidence type="ECO:0000313" key="3">
    <source>
        <dbReference type="Proteomes" id="UP000001887"/>
    </source>
</evidence>
<feature type="transmembrane region" description="Helical" evidence="1">
    <location>
        <begin position="38"/>
        <end position="57"/>
    </location>
</feature>
<keyword evidence="1" id="KW-0812">Transmembrane</keyword>
<gene>
    <name evidence="2" type="ordered locus">Psta_2209</name>
</gene>
<dbReference type="AlphaFoldDB" id="D2R2P0"/>
<dbReference type="EMBL" id="CP001848">
    <property type="protein sequence ID" value="ADB16880.1"/>
    <property type="molecule type" value="Genomic_DNA"/>
</dbReference>
<dbReference type="OrthoDB" id="265453at2"/>
<name>D2R2P0_PIRSD</name>
<proteinExistence type="predicted"/>
<evidence type="ECO:0000256" key="1">
    <source>
        <dbReference type="SAM" id="Phobius"/>
    </source>
</evidence>